<dbReference type="CDD" id="cd01427">
    <property type="entry name" value="HAD_like"/>
    <property type="match status" value="1"/>
</dbReference>
<dbReference type="AlphaFoldDB" id="A0A0R0B1Y8"/>
<name>A0A0R0B1Y8_9GAMM</name>
<gene>
    <name evidence="1" type="ORF">ARC23_10100</name>
</gene>
<dbReference type="Pfam" id="PF00702">
    <property type="entry name" value="Hydrolase"/>
    <property type="match status" value="1"/>
</dbReference>
<keyword evidence="2" id="KW-1185">Reference proteome</keyword>
<sequence length="211" mass="22486">MVAVRAAAGSAVQALSAIRHWVFDMDGTLTVAVHDFAAIRRALQIAAEEDILDHIAALPDAPAQAKRAWLLDHERALAEGALPAPGAVRLLRALAAAGCRLGILTRNDHALAKLTLEAIGVGELFDDADIIGRDEAVPKPSPDGLLQHQRRWGVAAADMVMVGDHAYDLECGRAAGTHTVLVNLPENPWPGSADWHFADCRALLAAWQQKG</sequence>
<dbReference type="NCBIfam" id="TIGR01549">
    <property type="entry name" value="HAD-SF-IA-v1"/>
    <property type="match status" value="1"/>
</dbReference>
<dbReference type="SUPFAM" id="SSF56784">
    <property type="entry name" value="HAD-like"/>
    <property type="match status" value="1"/>
</dbReference>
<keyword evidence="1" id="KW-0378">Hydrolase</keyword>
<dbReference type="PANTHER" id="PTHR43885:SF1">
    <property type="entry name" value="SUPERFAMILY HYDROLASE, PUTATIVE (AFU_ORTHOLOGUE AFUA_4G13290)-RELATED"/>
    <property type="match status" value="1"/>
</dbReference>
<dbReference type="Gene3D" id="1.10.260.80">
    <property type="match status" value="1"/>
</dbReference>
<dbReference type="InterPro" id="IPR023214">
    <property type="entry name" value="HAD_sf"/>
</dbReference>
<evidence type="ECO:0000313" key="2">
    <source>
        <dbReference type="Proteomes" id="UP000051757"/>
    </source>
</evidence>
<dbReference type="Gene3D" id="3.40.50.1000">
    <property type="entry name" value="HAD superfamily/HAD-like"/>
    <property type="match status" value="1"/>
</dbReference>
<reference evidence="1 2" key="1">
    <citation type="journal article" date="2016" name="Front. Microbiol.">
        <title>Genome Sequence of Type Strains of Genus Stenotrophomonas.</title>
        <authorList>
            <person name="Patil P.P."/>
            <person name="Midha S."/>
            <person name="Kumar S."/>
            <person name="Patil P.B."/>
        </authorList>
    </citation>
    <scope>NUCLEOTIDE SEQUENCE [LARGE SCALE GENOMIC DNA]</scope>
    <source>
        <strain evidence="1 2">LMG 978</strain>
    </source>
</reference>
<dbReference type="SFLD" id="SFLDG01129">
    <property type="entry name" value="C1.5:_HAD__Beta-PGM__Phosphata"/>
    <property type="match status" value="1"/>
</dbReference>
<dbReference type="EMBL" id="LLXV01000027">
    <property type="protein sequence ID" value="KRG51164.1"/>
    <property type="molecule type" value="Genomic_DNA"/>
</dbReference>
<organism evidence="1 2">
    <name type="scientific">Stenotrophomonas beteli</name>
    <dbReference type="NCBI Taxonomy" id="3384461"/>
    <lineage>
        <taxon>Bacteria</taxon>
        <taxon>Pseudomonadati</taxon>
        <taxon>Pseudomonadota</taxon>
        <taxon>Gammaproteobacteria</taxon>
        <taxon>Lysobacterales</taxon>
        <taxon>Lysobacteraceae</taxon>
        <taxon>Stenotrophomonas</taxon>
        <taxon>Stenotrophomonas maltophilia group</taxon>
    </lineage>
</organism>
<dbReference type="NCBIfam" id="TIGR01509">
    <property type="entry name" value="HAD-SF-IA-v3"/>
    <property type="match status" value="1"/>
</dbReference>
<evidence type="ECO:0000313" key="1">
    <source>
        <dbReference type="EMBL" id="KRG51164.1"/>
    </source>
</evidence>
<dbReference type="OrthoDB" id="5623813at2"/>
<proteinExistence type="predicted"/>
<dbReference type="SFLD" id="SFLDS00003">
    <property type="entry name" value="Haloacid_Dehalogenase"/>
    <property type="match status" value="1"/>
</dbReference>
<dbReference type="GO" id="GO:0016787">
    <property type="term" value="F:hydrolase activity"/>
    <property type="evidence" value="ECO:0007669"/>
    <property type="project" value="UniProtKB-KW"/>
</dbReference>
<dbReference type="InterPro" id="IPR036412">
    <property type="entry name" value="HAD-like_sf"/>
</dbReference>
<comment type="caution">
    <text evidence="1">The sequence shown here is derived from an EMBL/GenBank/DDBJ whole genome shotgun (WGS) entry which is preliminary data.</text>
</comment>
<accession>A0A0R0B1Y8</accession>
<protein>
    <submittedName>
        <fullName evidence="1">HAD family hydrolase</fullName>
    </submittedName>
</protein>
<dbReference type="PANTHER" id="PTHR43885">
    <property type="entry name" value="HALOACID DEHALOGENASE-LIKE HYDROLASE"/>
    <property type="match status" value="1"/>
</dbReference>
<dbReference type="InterPro" id="IPR006439">
    <property type="entry name" value="HAD-SF_hydro_IA"/>
</dbReference>
<dbReference type="Proteomes" id="UP000051757">
    <property type="component" value="Unassembled WGS sequence"/>
</dbReference>